<protein>
    <recommendedName>
        <fullName evidence="1">FAD-dependent protein C-terminal domain-containing protein</fullName>
    </recommendedName>
</protein>
<proteinExistence type="predicted"/>
<dbReference type="InterPro" id="IPR036188">
    <property type="entry name" value="FAD/NAD-bd_sf"/>
</dbReference>
<dbReference type="InterPro" id="IPR049516">
    <property type="entry name" value="FAD-depend_C"/>
</dbReference>
<evidence type="ECO:0000313" key="3">
    <source>
        <dbReference type="Proteomes" id="UP000261212"/>
    </source>
</evidence>
<dbReference type="PANTHER" id="PTHR42842:SF3">
    <property type="entry name" value="FAD_NAD(P)-BINDING OXIDOREDUCTASE FAMILY PROTEIN"/>
    <property type="match status" value="1"/>
</dbReference>
<dbReference type="PANTHER" id="PTHR42842">
    <property type="entry name" value="FAD/NAD(P)-BINDING OXIDOREDUCTASE"/>
    <property type="match status" value="1"/>
</dbReference>
<dbReference type="PRINTS" id="PR00419">
    <property type="entry name" value="ADXRDTASE"/>
</dbReference>
<accession>A0A3E3E2D7</accession>
<evidence type="ECO:0000313" key="2">
    <source>
        <dbReference type="EMBL" id="RGD75088.1"/>
    </source>
</evidence>
<dbReference type="InterPro" id="IPR028348">
    <property type="entry name" value="FAD-binding_protein"/>
</dbReference>
<dbReference type="Pfam" id="PF13450">
    <property type="entry name" value="NAD_binding_8"/>
    <property type="match status" value="1"/>
</dbReference>
<dbReference type="Proteomes" id="UP000261212">
    <property type="component" value="Unassembled WGS sequence"/>
</dbReference>
<reference evidence="2 3" key="1">
    <citation type="submission" date="2018-08" db="EMBL/GenBank/DDBJ databases">
        <title>A genome reference for cultivated species of the human gut microbiota.</title>
        <authorList>
            <person name="Zou Y."/>
            <person name="Xue W."/>
            <person name="Luo G."/>
        </authorList>
    </citation>
    <scope>NUCLEOTIDE SEQUENCE [LARGE SCALE GENOMIC DNA]</scope>
    <source>
        <strain evidence="2 3">AM25-6</strain>
    </source>
</reference>
<dbReference type="Gene3D" id="3.30.70.2700">
    <property type="match status" value="1"/>
</dbReference>
<dbReference type="SUPFAM" id="SSF51905">
    <property type="entry name" value="FAD/NAD(P)-binding domain"/>
    <property type="match status" value="1"/>
</dbReference>
<dbReference type="Gene3D" id="3.50.50.60">
    <property type="entry name" value="FAD/NAD(P)-binding domain"/>
    <property type="match status" value="2"/>
</dbReference>
<dbReference type="AlphaFoldDB" id="A0A3E3E2D7"/>
<organism evidence="2 3">
    <name type="scientific">Anaerofustis stercorihominis</name>
    <dbReference type="NCBI Taxonomy" id="214853"/>
    <lineage>
        <taxon>Bacteria</taxon>
        <taxon>Bacillati</taxon>
        <taxon>Bacillota</taxon>
        <taxon>Clostridia</taxon>
        <taxon>Eubacteriales</taxon>
        <taxon>Eubacteriaceae</taxon>
        <taxon>Anaerofustis</taxon>
    </lineage>
</organism>
<feature type="domain" description="FAD-dependent protein C-terminal" evidence="1">
    <location>
        <begin position="281"/>
        <end position="472"/>
    </location>
</feature>
<dbReference type="Pfam" id="PF21688">
    <property type="entry name" value="FAD-depend_C"/>
    <property type="match status" value="1"/>
</dbReference>
<dbReference type="RefSeq" id="WP_117531220.1">
    <property type="nucleotide sequence ID" value="NZ_QUSM01000002.1"/>
</dbReference>
<comment type="caution">
    <text evidence="2">The sequence shown here is derived from an EMBL/GenBank/DDBJ whole genome shotgun (WGS) entry which is preliminary data.</text>
</comment>
<dbReference type="EMBL" id="QUSM01000002">
    <property type="protein sequence ID" value="RGD75088.1"/>
    <property type="molecule type" value="Genomic_DNA"/>
</dbReference>
<evidence type="ECO:0000259" key="1">
    <source>
        <dbReference type="Pfam" id="PF21688"/>
    </source>
</evidence>
<sequence>MRKYLIENIKINIESLTHSGEREVIINKLKLTEQKVKDLKIIRKSLDARKRNTDGIFYVYSVVLSYPTKPKARSFKVSVYENKKENLINYNKNKEIKPIIVGSGPSGLFAALYLAKMGYKPIIFERGEEIKDRVGTVKDFFDNAVLDENSNVQFGLGGAGTFSDGKINSRIKSPLKNEVLDTFISCGAPREIKYLNKPHLGTDKLRTIVDDLKALIEYYGGEFKFSSTITDIIVENDKVKGVVVNDKEEFLSDVVIMGIGNGARDTFKMLHKHNVSMVSKSFALGFRVEHLREDIDRCCYSDYAGHKVLGAADYNLTYHDEETKKGVYSFCNCPGGVVVAGASSKGQVVTNGMSFRSRNMINTNSAIVVNVNENDYGNDLFSGIRFQEDLERKAYEMGGSDYKAPYMSIYDFLGLKGKTNVKPSYLPGVKECDLNQLLPENLNNAIKNSLISFNNFFETFYNGIITGVETRTSSPVRILRDKNTLESENIKGLYPIGEGAGYAGGILSSAVDGIKAALAINEN</sequence>
<dbReference type="PIRSF" id="PIRSF038984">
    <property type="entry name" value="FAD_binding_protein"/>
    <property type="match status" value="1"/>
</dbReference>
<name>A0A3E3E2D7_9FIRM</name>
<gene>
    <name evidence="2" type="ORF">DW687_01840</name>
</gene>